<dbReference type="EMBL" id="JARKIB010000015">
    <property type="protein sequence ID" value="KAJ7771470.1"/>
    <property type="molecule type" value="Genomic_DNA"/>
</dbReference>
<keyword evidence="5" id="KW-1185">Reference proteome</keyword>
<dbReference type="Pfam" id="PF03060">
    <property type="entry name" value="NMO"/>
    <property type="match status" value="2"/>
</dbReference>
<dbReference type="Gene3D" id="3.20.20.70">
    <property type="entry name" value="Aldolase class I"/>
    <property type="match status" value="1"/>
</dbReference>
<comment type="caution">
    <text evidence="4">The sequence shown here is derived from an EMBL/GenBank/DDBJ whole genome shotgun (WGS) entry which is preliminary data.</text>
</comment>
<sequence>MIPIITRLTKKLGLKTPIISAPMAFASTPELASAVTAGGGLGCIGAGFDSTAELKTKIQKIRTDLKIAKETPVPLAIGFIGWILDMTEASDDPRFLTVLGELPTAIWFAFGTDLGNYIDQVHAHDKKHGRKTFIFVQVNSVERALRYAPEVDCLVVQGIEAGGHGGSDSPPLFTLLQAVISAVPSGPLIVAAGGISTGAQIALLLTMGADGVVLGTRFLFTPECEYTPDKKDVILKAGHNATVRTLAYDDVGGTNGWPAKFDGRAISNKVMEDLAAGLSLEERRAKFNESTSKGEDCRLIIWAGVGVGITNKITATSDVLRELHEEAVEKLQAGASLLGNDS</sequence>
<evidence type="ECO:0000256" key="3">
    <source>
        <dbReference type="ARBA" id="ARBA00023002"/>
    </source>
</evidence>
<keyword evidence="4" id="KW-0223">Dioxygenase</keyword>
<dbReference type="CDD" id="cd04730">
    <property type="entry name" value="NPD_like"/>
    <property type="match status" value="1"/>
</dbReference>
<name>A0AAD7NR09_9AGAR</name>
<dbReference type="InterPro" id="IPR013785">
    <property type="entry name" value="Aldolase_TIM"/>
</dbReference>
<gene>
    <name evidence="4" type="ORF">B0H16DRAFT_1364032</name>
</gene>
<evidence type="ECO:0000256" key="2">
    <source>
        <dbReference type="ARBA" id="ARBA00022643"/>
    </source>
</evidence>
<accession>A0AAD7NR09</accession>
<protein>
    <submittedName>
        <fullName evidence="4">2-nitropropane dioxygenase</fullName>
    </submittedName>
</protein>
<keyword evidence="1" id="KW-0285">Flavoprotein</keyword>
<dbReference type="GO" id="GO:0051213">
    <property type="term" value="F:dioxygenase activity"/>
    <property type="evidence" value="ECO:0007669"/>
    <property type="project" value="UniProtKB-KW"/>
</dbReference>
<reference evidence="4" key="1">
    <citation type="submission" date="2023-03" db="EMBL/GenBank/DDBJ databases">
        <title>Massive genome expansion in bonnet fungi (Mycena s.s.) driven by repeated elements and novel gene families across ecological guilds.</title>
        <authorList>
            <consortium name="Lawrence Berkeley National Laboratory"/>
            <person name="Harder C.B."/>
            <person name="Miyauchi S."/>
            <person name="Viragh M."/>
            <person name="Kuo A."/>
            <person name="Thoen E."/>
            <person name="Andreopoulos B."/>
            <person name="Lu D."/>
            <person name="Skrede I."/>
            <person name="Drula E."/>
            <person name="Henrissat B."/>
            <person name="Morin E."/>
            <person name="Kohler A."/>
            <person name="Barry K."/>
            <person name="LaButti K."/>
            <person name="Morin E."/>
            <person name="Salamov A."/>
            <person name="Lipzen A."/>
            <person name="Mereny Z."/>
            <person name="Hegedus B."/>
            <person name="Baldrian P."/>
            <person name="Stursova M."/>
            <person name="Weitz H."/>
            <person name="Taylor A."/>
            <person name="Grigoriev I.V."/>
            <person name="Nagy L.G."/>
            <person name="Martin F."/>
            <person name="Kauserud H."/>
        </authorList>
    </citation>
    <scope>NUCLEOTIDE SEQUENCE</scope>
    <source>
        <strain evidence="4">CBHHK182m</strain>
    </source>
</reference>
<keyword evidence="3" id="KW-0560">Oxidoreductase</keyword>
<dbReference type="AlphaFoldDB" id="A0AAD7NR09"/>
<evidence type="ECO:0000313" key="4">
    <source>
        <dbReference type="EMBL" id="KAJ7771470.1"/>
    </source>
</evidence>
<dbReference type="SUPFAM" id="SSF51412">
    <property type="entry name" value="Inosine monophosphate dehydrogenase (IMPDH)"/>
    <property type="match status" value="1"/>
</dbReference>
<proteinExistence type="predicted"/>
<keyword evidence="2" id="KW-0288">FMN</keyword>
<organism evidence="4 5">
    <name type="scientific">Mycena metata</name>
    <dbReference type="NCBI Taxonomy" id="1033252"/>
    <lineage>
        <taxon>Eukaryota</taxon>
        <taxon>Fungi</taxon>
        <taxon>Dikarya</taxon>
        <taxon>Basidiomycota</taxon>
        <taxon>Agaricomycotina</taxon>
        <taxon>Agaricomycetes</taxon>
        <taxon>Agaricomycetidae</taxon>
        <taxon>Agaricales</taxon>
        <taxon>Marasmiineae</taxon>
        <taxon>Mycenaceae</taxon>
        <taxon>Mycena</taxon>
    </lineage>
</organism>
<dbReference type="GO" id="GO:0018580">
    <property type="term" value="F:nitronate monooxygenase activity"/>
    <property type="evidence" value="ECO:0007669"/>
    <property type="project" value="InterPro"/>
</dbReference>
<evidence type="ECO:0000313" key="5">
    <source>
        <dbReference type="Proteomes" id="UP001215598"/>
    </source>
</evidence>
<dbReference type="InterPro" id="IPR004136">
    <property type="entry name" value="NMO"/>
</dbReference>
<dbReference type="PANTHER" id="PTHR32332">
    <property type="entry name" value="2-NITROPROPANE DIOXYGENASE"/>
    <property type="match status" value="1"/>
</dbReference>
<evidence type="ECO:0000256" key="1">
    <source>
        <dbReference type="ARBA" id="ARBA00022630"/>
    </source>
</evidence>
<dbReference type="Proteomes" id="UP001215598">
    <property type="component" value="Unassembled WGS sequence"/>
</dbReference>